<comment type="caution">
    <text evidence="2">The sequence shown here is derived from an EMBL/GenBank/DDBJ whole genome shotgun (WGS) entry which is preliminary data.</text>
</comment>
<dbReference type="SUPFAM" id="SSF140924">
    <property type="entry name" value="Duffy binding domain-like"/>
    <property type="match status" value="1"/>
</dbReference>
<evidence type="ECO:0000259" key="1">
    <source>
        <dbReference type="Pfam" id="PF05424"/>
    </source>
</evidence>
<dbReference type="Gene3D" id="1.20.1310.20">
    <property type="entry name" value="Duffy-antigen binding domain"/>
    <property type="match status" value="1"/>
</dbReference>
<keyword evidence="3" id="KW-1185">Reference proteome</keyword>
<dbReference type="Proteomes" id="UP000831156">
    <property type="component" value="Unassembled WGS sequence"/>
</dbReference>
<name>A0ABY0KWI6_9APIC</name>
<dbReference type="InterPro" id="IPR008602">
    <property type="entry name" value="Duffy-antigen-binding"/>
</dbReference>
<accession>A0ABY0KWI6</accession>
<evidence type="ECO:0000313" key="2">
    <source>
        <dbReference type="EMBL" id="SCQ12895.1"/>
    </source>
</evidence>
<feature type="domain" description="Duffy-antigen binding" evidence="1">
    <location>
        <begin position="93"/>
        <end position="173"/>
    </location>
</feature>
<proteinExistence type="predicted"/>
<sequence>MKTNVCQKSTDKNIIDEKIEETDIYNKNMCGICPDDNKDNKGGGAHSCNDIRTTDLKGQCSTKHYDNIKAKTIDYEKDWTKATTKDNKTSDDVFVPPRRQQLCISYLAKNDINDEGKLKNMLIKTIKSETEKLYEYYKTGTPVTKNSDKPSNDPNNLPFGFCKAVERSFADIGKYS</sequence>
<organism evidence="2 3">
    <name type="scientific">Plasmodium gaboni</name>
    <dbReference type="NCBI Taxonomy" id="647221"/>
    <lineage>
        <taxon>Eukaryota</taxon>
        <taxon>Sar</taxon>
        <taxon>Alveolata</taxon>
        <taxon>Apicomplexa</taxon>
        <taxon>Aconoidasida</taxon>
        <taxon>Haemosporida</taxon>
        <taxon>Plasmodiidae</taxon>
        <taxon>Plasmodium</taxon>
        <taxon>Plasmodium (Laverania)</taxon>
    </lineage>
</organism>
<reference evidence="2" key="1">
    <citation type="submission" date="2016-09" db="EMBL/GenBank/DDBJ databases">
        <authorList>
            <consortium name="Pathogen Informatics"/>
            <person name="Sun Q."/>
            <person name="Inoue M."/>
        </authorList>
    </citation>
    <scope>NUCLEOTIDE SEQUENCE</scope>
</reference>
<evidence type="ECO:0000313" key="3">
    <source>
        <dbReference type="Proteomes" id="UP000831156"/>
    </source>
</evidence>
<dbReference type="InterPro" id="IPR042202">
    <property type="entry name" value="Duffy-ag-bd_sf"/>
</dbReference>
<protein>
    <submittedName>
        <fullName evidence="2">Erythrocyte membrane protein 1, PfEMP1, putative</fullName>
    </submittedName>
</protein>
<gene>
    <name evidence="2" type="ORF">PGABG01_0029500</name>
</gene>
<dbReference type="Pfam" id="PF05424">
    <property type="entry name" value="Duffy_binding"/>
    <property type="match status" value="1"/>
</dbReference>
<dbReference type="EMBL" id="FMKD01000078">
    <property type="protein sequence ID" value="SCQ12895.1"/>
    <property type="molecule type" value="Genomic_DNA"/>
</dbReference>